<dbReference type="SUPFAM" id="SSF63817">
    <property type="entry name" value="Sortase"/>
    <property type="match status" value="1"/>
</dbReference>
<reference evidence="1" key="1">
    <citation type="submission" date="2016-10" db="EMBL/GenBank/DDBJ databases">
        <title>Sequence of Gallionella enrichment culture.</title>
        <authorList>
            <person name="Poehlein A."/>
            <person name="Muehling M."/>
            <person name="Daniel R."/>
        </authorList>
    </citation>
    <scope>NUCLEOTIDE SEQUENCE</scope>
</reference>
<accession>A0A1J5Q9P9</accession>
<gene>
    <name evidence="1" type="ORF">GALL_383470</name>
</gene>
<evidence type="ECO:0008006" key="2">
    <source>
        <dbReference type="Google" id="ProtNLM"/>
    </source>
</evidence>
<proteinExistence type="predicted"/>
<dbReference type="InterPro" id="IPR023365">
    <property type="entry name" value="Sortase_dom-sf"/>
</dbReference>
<dbReference type="Gene3D" id="2.40.260.10">
    <property type="entry name" value="Sortase"/>
    <property type="match status" value="1"/>
</dbReference>
<evidence type="ECO:0000313" key="1">
    <source>
        <dbReference type="EMBL" id="OIQ79914.1"/>
    </source>
</evidence>
<dbReference type="EMBL" id="MLJW01001139">
    <property type="protein sequence ID" value="OIQ79914.1"/>
    <property type="molecule type" value="Genomic_DNA"/>
</dbReference>
<protein>
    <recommendedName>
        <fullName evidence="2">Sortase family protein</fullName>
    </recommendedName>
</protein>
<name>A0A1J5Q9P9_9ZZZZ</name>
<dbReference type="AlphaFoldDB" id="A0A1J5Q9P9"/>
<dbReference type="PROSITE" id="PS51257">
    <property type="entry name" value="PROKAR_LIPOPROTEIN"/>
    <property type="match status" value="1"/>
</dbReference>
<comment type="caution">
    <text evidence="1">The sequence shown here is derived from an EMBL/GenBank/DDBJ whole genome shotgun (WGS) entry which is preliminary data.</text>
</comment>
<sequence>MMTPRTRALVLAVGLGCALLVLAALAGCAPAPPGPDTATAMVTPPVVDQVPEPAITAPTPSAAPSPVAPLVIGRTAQTPAWDTIAGRFIVPAVGLSVPLGTMSVSHGAVNPPTIHSAYLINGYGTPHGNGTAYVALHSGRGLDAAGNALFDIAAGAPTVKTGEVVIVDAVYYKVTDVRLVKKSDVVNDSDIWKQQDGRLVVFTCLQRPAGVSLQNIVIVAERVR</sequence>
<organism evidence="1">
    <name type="scientific">mine drainage metagenome</name>
    <dbReference type="NCBI Taxonomy" id="410659"/>
    <lineage>
        <taxon>unclassified sequences</taxon>
        <taxon>metagenomes</taxon>
        <taxon>ecological metagenomes</taxon>
    </lineage>
</organism>